<sequence>MSVSSLVQIGNDTVDLNKPCDVVTALRKVKLSVVTGGIAQTVRLDGEEVTFTKANLTALNALIVEYEAACARASGKTSRGRARRARWG</sequence>
<accession>A0A944CAE3</accession>
<dbReference type="Proteomes" id="UP000705379">
    <property type="component" value="Unassembled WGS sequence"/>
</dbReference>
<name>A0A944CAE3_9HYPH</name>
<dbReference type="InterPro" id="IPR036626">
    <property type="entry name" value="GpW_sf"/>
</dbReference>
<reference evidence="1" key="1">
    <citation type="submission" date="2018-08" db="EMBL/GenBank/DDBJ databases">
        <authorList>
            <person name="Jin W."/>
            <person name="Wang H."/>
            <person name="Yang Y."/>
            <person name="Li M."/>
            <person name="Liu J."/>
        </authorList>
    </citation>
    <scope>NUCLEOTIDE SEQUENCE</scope>
    <source>
        <strain evidence="1">AESS21</strain>
    </source>
</reference>
<dbReference type="RefSeq" id="WP_213215305.1">
    <property type="nucleotide sequence ID" value="NZ_QTKU01000001.1"/>
</dbReference>
<reference evidence="1" key="2">
    <citation type="journal article" date="2021" name="Microorganisms">
        <title>Bacterial Dimethylsulfoniopropionate Biosynthesis in the East China Sea.</title>
        <authorList>
            <person name="Liu J."/>
            <person name="Zhang Y."/>
            <person name="Liu J."/>
            <person name="Zhong H."/>
            <person name="Williams B.T."/>
            <person name="Zheng Y."/>
            <person name="Curson A.R.J."/>
            <person name="Sun C."/>
            <person name="Sun H."/>
            <person name="Song D."/>
            <person name="Wagner Mackenzie B."/>
            <person name="Bermejo Martinez A."/>
            <person name="Todd J.D."/>
            <person name="Zhang X.H."/>
        </authorList>
    </citation>
    <scope>NUCLEOTIDE SEQUENCE</scope>
    <source>
        <strain evidence="1">AESS21</strain>
    </source>
</reference>
<protein>
    <recommendedName>
        <fullName evidence="3">GpW protein</fullName>
    </recommendedName>
</protein>
<dbReference type="Gene3D" id="3.30.1580.10">
    <property type="entry name" value="Head-to-tail joining protein W"/>
    <property type="match status" value="1"/>
</dbReference>
<evidence type="ECO:0008006" key="3">
    <source>
        <dbReference type="Google" id="ProtNLM"/>
    </source>
</evidence>
<proteinExistence type="predicted"/>
<dbReference type="AlphaFoldDB" id="A0A944CAE3"/>
<dbReference type="GO" id="GO:0019058">
    <property type="term" value="P:viral life cycle"/>
    <property type="evidence" value="ECO:0007669"/>
    <property type="project" value="InterPro"/>
</dbReference>
<evidence type="ECO:0000313" key="2">
    <source>
        <dbReference type="Proteomes" id="UP000705379"/>
    </source>
</evidence>
<dbReference type="SUPFAM" id="SSF64210">
    <property type="entry name" value="Head-to-tail joining protein W, gpW"/>
    <property type="match status" value="1"/>
</dbReference>
<evidence type="ECO:0000313" key="1">
    <source>
        <dbReference type="EMBL" id="MBS8259736.1"/>
    </source>
</evidence>
<comment type="caution">
    <text evidence="1">The sequence shown here is derived from an EMBL/GenBank/DDBJ whole genome shotgun (WGS) entry which is preliminary data.</text>
</comment>
<gene>
    <name evidence="1" type="ORF">DYI23_05845</name>
</gene>
<dbReference type="EMBL" id="QTKU01000001">
    <property type="protein sequence ID" value="MBS8259736.1"/>
    <property type="molecule type" value="Genomic_DNA"/>
</dbReference>
<organism evidence="1 2">
    <name type="scientific">Roseibium polysiphoniae</name>
    <dbReference type="NCBI Taxonomy" id="2571221"/>
    <lineage>
        <taxon>Bacteria</taxon>
        <taxon>Pseudomonadati</taxon>
        <taxon>Pseudomonadota</taxon>
        <taxon>Alphaproteobacteria</taxon>
        <taxon>Hyphomicrobiales</taxon>
        <taxon>Stappiaceae</taxon>
        <taxon>Roseibium</taxon>
    </lineage>
</organism>